<protein>
    <submittedName>
        <fullName evidence="1">Uncharacterized protein</fullName>
    </submittedName>
</protein>
<dbReference type="Gene3D" id="3.40.30.10">
    <property type="entry name" value="Glutaredoxin"/>
    <property type="match status" value="1"/>
</dbReference>
<dbReference type="EMBL" id="SUNJ01015328">
    <property type="protein sequence ID" value="TPP55828.1"/>
    <property type="molecule type" value="Genomic_DNA"/>
</dbReference>
<evidence type="ECO:0000313" key="1">
    <source>
        <dbReference type="EMBL" id="TPP55828.1"/>
    </source>
</evidence>
<organism evidence="1 2">
    <name type="scientific">Fasciola gigantica</name>
    <name type="common">Giant liver fluke</name>
    <dbReference type="NCBI Taxonomy" id="46835"/>
    <lineage>
        <taxon>Eukaryota</taxon>
        <taxon>Metazoa</taxon>
        <taxon>Spiralia</taxon>
        <taxon>Lophotrochozoa</taxon>
        <taxon>Platyhelminthes</taxon>
        <taxon>Trematoda</taxon>
        <taxon>Digenea</taxon>
        <taxon>Plagiorchiida</taxon>
        <taxon>Echinostomata</taxon>
        <taxon>Echinostomatoidea</taxon>
        <taxon>Fasciolidae</taxon>
        <taxon>Fasciola</taxon>
    </lineage>
</organism>
<reference evidence="1 2" key="1">
    <citation type="submission" date="2019-04" db="EMBL/GenBank/DDBJ databases">
        <title>Annotation for the trematode Fasciola gigantica.</title>
        <authorList>
            <person name="Choi Y.-J."/>
        </authorList>
    </citation>
    <scope>NUCLEOTIDE SEQUENCE [LARGE SCALE GENOMIC DNA]</scope>
    <source>
        <strain evidence="1">Uganda_cow_1</strain>
    </source>
</reference>
<proteinExistence type="predicted"/>
<evidence type="ECO:0000313" key="2">
    <source>
        <dbReference type="Proteomes" id="UP000316759"/>
    </source>
</evidence>
<keyword evidence="2" id="KW-1185">Reference proteome</keyword>
<accession>A0A504YAJ1</accession>
<name>A0A504YAJ1_FASGI</name>
<dbReference type="AlphaFoldDB" id="A0A504YAJ1"/>
<dbReference type="OrthoDB" id="78947at2759"/>
<comment type="caution">
    <text evidence="1">The sequence shown here is derived from an EMBL/GenBank/DDBJ whole genome shotgun (WGS) entry which is preliminary data.</text>
</comment>
<dbReference type="Proteomes" id="UP000316759">
    <property type="component" value="Unassembled WGS sequence"/>
</dbReference>
<gene>
    <name evidence="1" type="ORF">FGIG_05656</name>
</gene>
<sequence>MMIEVGTESEWKSPDNKFRTHPVFQLKNIPTVASLKLLAFLKQLIVLPRILSSFSNNTPIFVRLNFDLARGPRYRLEYLVPTWTVKRCETLEAIHRRINAFLPLFGKANGFRFK</sequence>